<sequence length="96" mass="10647">MHNSSRFRNDLAAARRRDADAFVASARNARRKGKRLQASIFVREPAKSARALPNASNVATIAAQQLSTISKRGTVLDVLDIYGLFLAVTFSRHFIF</sequence>
<accession>A0A7T6VMI6</accession>
<reference evidence="1 2" key="1">
    <citation type="submission" date="2020-12" db="EMBL/GenBank/DDBJ databases">
        <title>Complete genome sequence of Burkholderia anthina BJQ0011.</title>
        <authorList>
            <person name="Xu Y."/>
        </authorList>
    </citation>
    <scope>NUCLEOTIDE SEQUENCE [LARGE SCALE GENOMIC DNA]</scope>
    <source>
        <strain evidence="1 2">BJQ0011</strain>
    </source>
</reference>
<protein>
    <submittedName>
        <fullName evidence="1">Uncharacterized protein</fullName>
    </submittedName>
</protein>
<evidence type="ECO:0000313" key="1">
    <source>
        <dbReference type="EMBL" id="QQK06621.1"/>
    </source>
</evidence>
<dbReference type="AlphaFoldDB" id="A0A7T6VMI6"/>
<dbReference type="EMBL" id="CP066770">
    <property type="protein sequence ID" value="QQK06621.1"/>
    <property type="molecule type" value="Genomic_DNA"/>
</dbReference>
<dbReference type="KEGG" id="bann:JFN94_22650"/>
<dbReference type="Proteomes" id="UP000596205">
    <property type="component" value="Chromosome 2"/>
</dbReference>
<dbReference type="RefSeq" id="WP_175751647.1">
    <property type="nucleotide sequence ID" value="NZ_CADETT010000025.1"/>
</dbReference>
<gene>
    <name evidence="1" type="ORF">JFN94_22650</name>
</gene>
<name>A0A7T6VMI6_9BURK</name>
<organism evidence="1 2">
    <name type="scientific">Burkholderia anthina</name>
    <dbReference type="NCBI Taxonomy" id="179879"/>
    <lineage>
        <taxon>Bacteria</taxon>
        <taxon>Pseudomonadati</taxon>
        <taxon>Pseudomonadota</taxon>
        <taxon>Betaproteobacteria</taxon>
        <taxon>Burkholderiales</taxon>
        <taxon>Burkholderiaceae</taxon>
        <taxon>Burkholderia</taxon>
        <taxon>Burkholderia cepacia complex</taxon>
    </lineage>
</organism>
<evidence type="ECO:0000313" key="2">
    <source>
        <dbReference type="Proteomes" id="UP000596205"/>
    </source>
</evidence>
<proteinExistence type="predicted"/>